<name>A0A1G9IFL4_9FIRM</name>
<proteinExistence type="predicted"/>
<dbReference type="EMBL" id="FNFP01000011">
    <property type="protein sequence ID" value="SDL23896.1"/>
    <property type="molecule type" value="Genomic_DNA"/>
</dbReference>
<keyword evidence="2" id="KW-1185">Reference proteome</keyword>
<dbReference type="Proteomes" id="UP000198718">
    <property type="component" value="Unassembled WGS sequence"/>
</dbReference>
<dbReference type="RefSeq" id="WP_090554813.1">
    <property type="nucleotide sequence ID" value="NZ_FNFP01000011.1"/>
</dbReference>
<sequence>MKDDTIVITQERMAGWLMFNRFHCIGIKEDLKDRNRKIYIFKDSPMLRKVMGIYNKYKDKIPF</sequence>
<organism evidence="1 2">
    <name type="scientific">Natronincola ferrireducens</name>
    <dbReference type="NCBI Taxonomy" id="393762"/>
    <lineage>
        <taxon>Bacteria</taxon>
        <taxon>Bacillati</taxon>
        <taxon>Bacillota</taxon>
        <taxon>Clostridia</taxon>
        <taxon>Peptostreptococcales</taxon>
        <taxon>Natronincolaceae</taxon>
        <taxon>Natronincola</taxon>
    </lineage>
</organism>
<reference evidence="1 2" key="1">
    <citation type="submission" date="2016-10" db="EMBL/GenBank/DDBJ databases">
        <authorList>
            <person name="de Groot N.N."/>
        </authorList>
    </citation>
    <scope>NUCLEOTIDE SEQUENCE [LARGE SCALE GENOMIC DNA]</scope>
    <source>
        <strain evidence="1 2">DSM 18346</strain>
    </source>
</reference>
<evidence type="ECO:0000313" key="1">
    <source>
        <dbReference type="EMBL" id="SDL23896.1"/>
    </source>
</evidence>
<accession>A0A1G9IFL4</accession>
<dbReference type="AlphaFoldDB" id="A0A1G9IFL4"/>
<dbReference type="STRING" id="393762.SAMN05660472_02854"/>
<protein>
    <recommendedName>
        <fullName evidence="3">DUF5659 domain-containing protein</fullName>
    </recommendedName>
</protein>
<evidence type="ECO:0008006" key="3">
    <source>
        <dbReference type="Google" id="ProtNLM"/>
    </source>
</evidence>
<gene>
    <name evidence="1" type="ORF">SAMN05660472_02854</name>
</gene>
<evidence type="ECO:0000313" key="2">
    <source>
        <dbReference type="Proteomes" id="UP000198718"/>
    </source>
</evidence>
<dbReference type="OrthoDB" id="2637206at2"/>